<dbReference type="CDD" id="cd02869">
    <property type="entry name" value="PseudoU_synth_RluA_like"/>
    <property type="match status" value="1"/>
</dbReference>
<reference evidence="3 4" key="1">
    <citation type="submission" date="2015-11" db="EMBL/GenBank/DDBJ databases">
        <title>Whole-Genome Sequence of Candidatus Oderbacter manganicum from the National Park Lower Oder Valley, Germany.</title>
        <authorList>
            <person name="Braun B."/>
            <person name="Liere K."/>
            <person name="Szewzyk U."/>
        </authorList>
    </citation>
    <scope>NUCLEOTIDE SEQUENCE [LARGE SCALE GENOMIC DNA]</scope>
    <source>
        <strain evidence="3 4">OTSz_A_272</strain>
    </source>
</reference>
<keyword evidence="4" id="KW-1185">Reference proteome</keyword>
<dbReference type="Proteomes" id="UP000092498">
    <property type="component" value="Chromosome"/>
</dbReference>
<protein>
    <recommendedName>
        <fullName evidence="2">Pseudouridine synthase RsuA/RluA-like domain-containing protein</fullName>
    </recommendedName>
</protein>
<dbReference type="STRING" id="1759059.ATE48_19015"/>
<dbReference type="Pfam" id="PF00849">
    <property type="entry name" value="PseudoU_synth_2"/>
    <property type="match status" value="1"/>
</dbReference>
<evidence type="ECO:0000259" key="2">
    <source>
        <dbReference type="Pfam" id="PF00849"/>
    </source>
</evidence>
<dbReference type="AlphaFoldDB" id="A0A1B1AMN3"/>
<dbReference type="GO" id="GO:0003723">
    <property type="term" value="F:RNA binding"/>
    <property type="evidence" value="ECO:0007669"/>
    <property type="project" value="InterPro"/>
</dbReference>
<dbReference type="GO" id="GO:0000455">
    <property type="term" value="P:enzyme-directed rRNA pseudouridine synthesis"/>
    <property type="evidence" value="ECO:0007669"/>
    <property type="project" value="TreeGrafter"/>
</dbReference>
<dbReference type="InterPro" id="IPR050188">
    <property type="entry name" value="RluA_PseudoU_synthase"/>
</dbReference>
<feature type="domain" description="Pseudouridine synthase RsuA/RluA-like" evidence="2">
    <location>
        <begin position="24"/>
        <end position="173"/>
    </location>
</feature>
<sequence>MARPISPEEAAAARALMIDEDATFIAFNKPSGLAVQGGSGVALSLEDMLAAFAKSNGKQPRLVHRLDRETSGVIIAARTKPAAAFFSEAFAGRAVKKTYLAIVCGGAPTPDTGEIALRLKKSSRKGLDIMEVAADGQAALTRYRTLVATPEAALVELAPETGRMHQLRAHMAAIGRPIAGDGKYGGLYRLGGTDIPRLLLHAAALDVPHPAGGRRLVAAPPPPEFQAVAQALGLITGA</sequence>
<comment type="similarity">
    <text evidence="1">Belongs to the pseudouridine synthase RluA family.</text>
</comment>
<dbReference type="GO" id="GO:0140098">
    <property type="term" value="F:catalytic activity, acting on RNA"/>
    <property type="evidence" value="ECO:0007669"/>
    <property type="project" value="UniProtKB-ARBA"/>
</dbReference>
<evidence type="ECO:0000256" key="1">
    <source>
        <dbReference type="ARBA" id="ARBA00010876"/>
    </source>
</evidence>
<dbReference type="RefSeq" id="WP_066774358.1">
    <property type="nucleotide sequence ID" value="NZ_CP013244.1"/>
</dbReference>
<name>A0A1B1AMN3_9PROT</name>
<dbReference type="SUPFAM" id="SSF55120">
    <property type="entry name" value="Pseudouridine synthase"/>
    <property type="match status" value="1"/>
</dbReference>
<dbReference type="PANTHER" id="PTHR21600">
    <property type="entry name" value="MITOCHONDRIAL RNA PSEUDOURIDINE SYNTHASE"/>
    <property type="match status" value="1"/>
</dbReference>
<dbReference type="PROSITE" id="PS01129">
    <property type="entry name" value="PSI_RLU"/>
    <property type="match status" value="1"/>
</dbReference>
<dbReference type="Gene3D" id="3.30.2350.10">
    <property type="entry name" value="Pseudouridine synthase"/>
    <property type="match status" value="1"/>
</dbReference>
<dbReference type="InParanoid" id="A0A1B1AMN3"/>
<gene>
    <name evidence="3" type="ORF">ATE48_19015</name>
</gene>
<accession>A0A1B1AMN3</accession>
<dbReference type="InterPro" id="IPR006224">
    <property type="entry name" value="PsdUridine_synth_RluA-like_CS"/>
</dbReference>
<dbReference type="InterPro" id="IPR020103">
    <property type="entry name" value="PsdUridine_synth_cat_dom_sf"/>
</dbReference>
<dbReference type="InterPro" id="IPR006145">
    <property type="entry name" value="PsdUridine_synth_RsuA/RluA"/>
</dbReference>
<dbReference type="GO" id="GO:0009982">
    <property type="term" value="F:pseudouridine synthase activity"/>
    <property type="evidence" value="ECO:0007669"/>
    <property type="project" value="InterPro"/>
</dbReference>
<dbReference type="OrthoDB" id="9807829at2"/>
<proteinExistence type="inferred from homology"/>
<dbReference type="PANTHER" id="PTHR21600:SF87">
    <property type="entry name" value="RNA PSEUDOURIDYLATE SYNTHASE DOMAIN-CONTAINING PROTEIN 1"/>
    <property type="match status" value="1"/>
</dbReference>
<dbReference type="EMBL" id="CP013244">
    <property type="protein sequence ID" value="ANP47838.1"/>
    <property type="molecule type" value="Genomic_DNA"/>
</dbReference>
<evidence type="ECO:0000313" key="3">
    <source>
        <dbReference type="EMBL" id="ANP47838.1"/>
    </source>
</evidence>
<organism evidence="3 4">
    <name type="scientific">Candidatus Viadribacter manganicus</name>
    <dbReference type="NCBI Taxonomy" id="1759059"/>
    <lineage>
        <taxon>Bacteria</taxon>
        <taxon>Pseudomonadati</taxon>
        <taxon>Pseudomonadota</taxon>
        <taxon>Alphaproteobacteria</taxon>
        <taxon>Hyphomonadales</taxon>
        <taxon>Hyphomonadaceae</taxon>
        <taxon>Candidatus Viadribacter</taxon>
    </lineage>
</organism>
<evidence type="ECO:0000313" key="4">
    <source>
        <dbReference type="Proteomes" id="UP000092498"/>
    </source>
</evidence>
<dbReference type="KEGG" id="cbot:ATE48_19015"/>